<evidence type="ECO:0000256" key="12">
    <source>
        <dbReference type="PROSITE-ProRule" id="PRU10141"/>
    </source>
</evidence>
<comment type="subcellular location">
    <subcellularLocation>
        <location evidence="1">Membrane</location>
        <topology evidence="1">Single-pass type I membrane protein</topology>
    </subcellularLocation>
</comment>
<dbReference type="Pfam" id="PF00069">
    <property type="entry name" value="Pkinase"/>
    <property type="match status" value="1"/>
</dbReference>
<evidence type="ECO:0000256" key="9">
    <source>
        <dbReference type="ARBA" id="ARBA00022989"/>
    </source>
</evidence>
<dbReference type="FunFam" id="1.10.510.10:FF:000590">
    <property type="entry name" value="PR5-like receptor kinase"/>
    <property type="match status" value="1"/>
</dbReference>
<dbReference type="AlphaFoldDB" id="A0ABD1UR30"/>
<dbReference type="Gene3D" id="3.30.200.20">
    <property type="entry name" value="Phosphorylase Kinase, domain 1"/>
    <property type="match status" value="1"/>
</dbReference>
<dbReference type="SUPFAM" id="SSF56112">
    <property type="entry name" value="Protein kinase-like (PK-like)"/>
    <property type="match status" value="1"/>
</dbReference>
<dbReference type="Proteomes" id="UP001604336">
    <property type="component" value="Unassembled WGS sequence"/>
</dbReference>
<accession>A0ABD1UR30</accession>
<evidence type="ECO:0000256" key="11">
    <source>
        <dbReference type="ARBA" id="ARBA00023180"/>
    </source>
</evidence>
<dbReference type="PROSITE" id="PS50011">
    <property type="entry name" value="PROTEIN_KINASE_DOM"/>
    <property type="match status" value="1"/>
</dbReference>
<reference evidence="17" key="1">
    <citation type="submission" date="2024-07" db="EMBL/GenBank/DDBJ databases">
        <title>Two chromosome-level genome assemblies of Korean endemic species Abeliophyllum distichum and Forsythia ovata (Oleaceae).</title>
        <authorList>
            <person name="Jang H."/>
        </authorList>
    </citation>
    <scope>NUCLEOTIDE SEQUENCE [LARGE SCALE GENOMIC DNA]</scope>
</reference>
<dbReference type="InterPro" id="IPR000719">
    <property type="entry name" value="Prot_kinase_dom"/>
</dbReference>
<dbReference type="SMART" id="SM00220">
    <property type="entry name" value="S_TKc"/>
    <property type="match status" value="1"/>
</dbReference>
<feature type="signal peptide" evidence="14">
    <location>
        <begin position="1"/>
        <end position="25"/>
    </location>
</feature>
<organism evidence="16 17">
    <name type="scientific">Abeliophyllum distichum</name>
    <dbReference type="NCBI Taxonomy" id="126358"/>
    <lineage>
        <taxon>Eukaryota</taxon>
        <taxon>Viridiplantae</taxon>
        <taxon>Streptophyta</taxon>
        <taxon>Embryophyta</taxon>
        <taxon>Tracheophyta</taxon>
        <taxon>Spermatophyta</taxon>
        <taxon>Magnoliopsida</taxon>
        <taxon>eudicotyledons</taxon>
        <taxon>Gunneridae</taxon>
        <taxon>Pentapetalae</taxon>
        <taxon>asterids</taxon>
        <taxon>lamiids</taxon>
        <taxon>Lamiales</taxon>
        <taxon>Oleaceae</taxon>
        <taxon>Forsythieae</taxon>
        <taxon>Abeliophyllum</taxon>
    </lineage>
</organism>
<protein>
    <submittedName>
        <fullName evidence="16">Protein kinase superfamily protein</fullName>
    </submittedName>
</protein>
<evidence type="ECO:0000259" key="15">
    <source>
        <dbReference type="PROSITE" id="PS50011"/>
    </source>
</evidence>
<evidence type="ECO:0000256" key="3">
    <source>
        <dbReference type="ARBA" id="ARBA00022679"/>
    </source>
</evidence>
<keyword evidence="5 14" id="KW-0732">Signal</keyword>
<keyword evidence="2" id="KW-0723">Serine/threonine-protein kinase</keyword>
<dbReference type="InterPro" id="IPR045874">
    <property type="entry name" value="LRK10/LRL21-25-like"/>
</dbReference>
<comment type="caution">
    <text evidence="16">The sequence shown here is derived from an EMBL/GenBank/DDBJ whole genome shotgun (WGS) entry which is preliminary data.</text>
</comment>
<keyword evidence="3" id="KW-0808">Transferase</keyword>
<evidence type="ECO:0000256" key="8">
    <source>
        <dbReference type="ARBA" id="ARBA00022840"/>
    </source>
</evidence>
<dbReference type="Gene3D" id="1.10.510.10">
    <property type="entry name" value="Transferase(Phosphotransferase) domain 1"/>
    <property type="match status" value="1"/>
</dbReference>
<dbReference type="GO" id="GO:0004674">
    <property type="term" value="F:protein serine/threonine kinase activity"/>
    <property type="evidence" value="ECO:0007669"/>
    <property type="project" value="UniProtKB-KW"/>
</dbReference>
<feature type="binding site" evidence="12">
    <location>
        <position position="365"/>
    </location>
    <ligand>
        <name>ATP</name>
        <dbReference type="ChEBI" id="CHEBI:30616"/>
    </ligand>
</feature>
<evidence type="ECO:0000256" key="2">
    <source>
        <dbReference type="ARBA" id="ARBA00022527"/>
    </source>
</evidence>
<dbReference type="InterPro" id="IPR008271">
    <property type="entry name" value="Ser/Thr_kinase_AS"/>
</dbReference>
<proteinExistence type="predicted"/>
<keyword evidence="6 12" id="KW-0547">Nucleotide-binding</keyword>
<dbReference type="InterPro" id="IPR017441">
    <property type="entry name" value="Protein_kinase_ATP_BS"/>
</dbReference>
<evidence type="ECO:0000313" key="16">
    <source>
        <dbReference type="EMBL" id="KAL2527421.1"/>
    </source>
</evidence>
<feature type="domain" description="Protein kinase" evidence="15">
    <location>
        <begin position="337"/>
        <end position="617"/>
    </location>
</feature>
<evidence type="ECO:0000256" key="13">
    <source>
        <dbReference type="SAM" id="Phobius"/>
    </source>
</evidence>
<dbReference type="InterPro" id="IPR025287">
    <property type="entry name" value="WAK_GUB"/>
</dbReference>
<evidence type="ECO:0000256" key="4">
    <source>
        <dbReference type="ARBA" id="ARBA00022692"/>
    </source>
</evidence>
<feature type="transmembrane region" description="Helical" evidence="13">
    <location>
        <begin position="275"/>
        <end position="299"/>
    </location>
</feature>
<dbReference type="Pfam" id="PF13947">
    <property type="entry name" value="GUB_WAK_bind"/>
    <property type="match status" value="1"/>
</dbReference>
<name>A0ABD1UR30_9LAMI</name>
<keyword evidence="4 13" id="KW-0812">Transmembrane</keyword>
<evidence type="ECO:0000256" key="10">
    <source>
        <dbReference type="ARBA" id="ARBA00023136"/>
    </source>
</evidence>
<dbReference type="GO" id="GO:0005524">
    <property type="term" value="F:ATP binding"/>
    <property type="evidence" value="ECO:0007669"/>
    <property type="project" value="UniProtKB-UniRule"/>
</dbReference>
<feature type="chain" id="PRO_5044861809" evidence="14">
    <location>
        <begin position="26"/>
        <end position="662"/>
    </location>
</feature>
<dbReference type="InterPro" id="IPR011009">
    <property type="entry name" value="Kinase-like_dom_sf"/>
</dbReference>
<evidence type="ECO:0000256" key="14">
    <source>
        <dbReference type="SAM" id="SignalP"/>
    </source>
</evidence>
<dbReference type="PANTHER" id="PTHR27009">
    <property type="entry name" value="RUST RESISTANCE KINASE LR10-RELATED"/>
    <property type="match status" value="1"/>
</dbReference>
<dbReference type="FunFam" id="3.30.200.20:FF:000178">
    <property type="entry name" value="serine/threonine-protein kinase PBS1-like"/>
    <property type="match status" value="1"/>
</dbReference>
<evidence type="ECO:0000256" key="7">
    <source>
        <dbReference type="ARBA" id="ARBA00022777"/>
    </source>
</evidence>
<keyword evidence="9 13" id="KW-1133">Transmembrane helix</keyword>
<dbReference type="PROSITE" id="PS00107">
    <property type="entry name" value="PROTEIN_KINASE_ATP"/>
    <property type="match status" value="1"/>
</dbReference>
<keyword evidence="8 12" id="KW-0067">ATP-binding</keyword>
<keyword evidence="7 16" id="KW-0418">Kinase</keyword>
<evidence type="ECO:0000256" key="6">
    <source>
        <dbReference type="ARBA" id="ARBA00022741"/>
    </source>
</evidence>
<sequence>MLREIFLLECLSALIIVQFLQTSSASHNIQCNSSACGKIPIIKYPFRLKEDPQHCGESSYELVCENNTASLYLNSNKYHVQAIDYPNFTIRLVDAALKNDSCSFPQYSLSRYNFHNNYPYSTYNLSKSEDSPKLNWPITFMSCPYHMNSSMFLETSHCDNRFYASNASYSSTRRYTYVKVGDLNVSDVRDMCSIDLIVMTSWPFKDVNNISLSEIHGSLIYGFELSWYAVKISDCKKEKIRVYCYSGRCYRSCVHTWPLKEIIIGWVGTVLIYCWYGIMINIAARILIGIPFMLGLLIYKLRRRHLSMFDVIESFLQSQNNLMPIRYSYSDIKKITKGFREKLGEGGYGSVYKGKLRSGRDVAIKLLGKNKGNGQDFINEVATIGRIHHVNVVRLVGYTADMSKWALVYDFMPNGSLERYLSCQQGETNSLSWEKKHKIALGVARGIEYLHRGCDMQILHFDIKPHNILLDQNFTPKVSDFGLAKSYPTGNSIVTITAARGTIGYVAPELINRCIGAVSYKADVYSFGMLLMALVGLNSDCIQNTEQSSQYFPDWIYDRFNKGKDIEIGDADEYGYEERTITRKMTIVALWCIQMNPVDRPSMSKVVEMLESEAETLQIPPQPFQPPLQVAPNEDQTWGTDSTDSIALLCNASGSVNLEVEA</sequence>
<evidence type="ECO:0000256" key="5">
    <source>
        <dbReference type="ARBA" id="ARBA00022729"/>
    </source>
</evidence>
<dbReference type="EMBL" id="JBFOLK010000003">
    <property type="protein sequence ID" value="KAL2527421.1"/>
    <property type="molecule type" value="Genomic_DNA"/>
</dbReference>
<dbReference type="GO" id="GO:0016020">
    <property type="term" value="C:membrane"/>
    <property type="evidence" value="ECO:0007669"/>
    <property type="project" value="UniProtKB-SubCell"/>
</dbReference>
<dbReference type="PROSITE" id="PS00108">
    <property type="entry name" value="PROTEIN_KINASE_ST"/>
    <property type="match status" value="1"/>
</dbReference>
<evidence type="ECO:0000313" key="17">
    <source>
        <dbReference type="Proteomes" id="UP001604336"/>
    </source>
</evidence>
<evidence type="ECO:0000256" key="1">
    <source>
        <dbReference type="ARBA" id="ARBA00004479"/>
    </source>
</evidence>
<gene>
    <name evidence="16" type="ORF">Adt_12475</name>
</gene>
<keyword evidence="17" id="KW-1185">Reference proteome</keyword>
<keyword evidence="11" id="KW-0325">Glycoprotein</keyword>
<keyword evidence="10 13" id="KW-0472">Membrane</keyword>